<protein>
    <submittedName>
        <fullName evidence="2">Uncharacterized protein</fullName>
    </submittedName>
</protein>
<keyword evidence="3" id="KW-1185">Reference proteome</keyword>
<dbReference type="Proteomes" id="UP000324222">
    <property type="component" value="Unassembled WGS sequence"/>
</dbReference>
<comment type="caution">
    <text evidence="2">The sequence shown here is derived from an EMBL/GenBank/DDBJ whole genome shotgun (WGS) entry which is preliminary data.</text>
</comment>
<evidence type="ECO:0000256" key="1">
    <source>
        <dbReference type="SAM" id="MobiDB-lite"/>
    </source>
</evidence>
<reference evidence="2 3" key="1">
    <citation type="submission" date="2019-05" db="EMBL/GenBank/DDBJ databases">
        <title>Another draft genome of Portunus trituberculatus and its Hox gene families provides insights of decapod evolution.</title>
        <authorList>
            <person name="Jeong J.-H."/>
            <person name="Song I."/>
            <person name="Kim S."/>
            <person name="Choi T."/>
            <person name="Kim D."/>
            <person name="Ryu S."/>
            <person name="Kim W."/>
        </authorList>
    </citation>
    <scope>NUCLEOTIDE SEQUENCE [LARGE SCALE GENOMIC DNA]</scope>
    <source>
        <tissue evidence="2">Muscle</tissue>
    </source>
</reference>
<evidence type="ECO:0000313" key="3">
    <source>
        <dbReference type="Proteomes" id="UP000324222"/>
    </source>
</evidence>
<feature type="region of interest" description="Disordered" evidence="1">
    <location>
        <begin position="1"/>
        <end position="30"/>
    </location>
</feature>
<sequence>MSHSPTQELDHTVPHSSTRVAIPGGSTDTSSLYLPVRNWILPRTRCPPREGSRTSPQQLRITFHRGIGLGGLTSPSTEGLDSAPRDVLPSALYRLPSS</sequence>
<dbReference type="AlphaFoldDB" id="A0A5B7H4Q1"/>
<feature type="region of interest" description="Disordered" evidence="1">
    <location>
        <begin position="70"/>
        <end position="98"/>
    </location>
</feature>
<name>A0A5B7H4Q1_PORTR</name>
<dbReference type="OrthoDB" id="430207at2759"/>
<proteinExistence type="predicted"/>
<dbReference type="EMBL" id="VSRR010024286">
    <property type="protein sequence ID" value="MPC66102.1"/>
    <property type="molecule type" value="Genomic_DNA"/>
</dbReference>
<evidence type="ECO:0000313" key="2">
    <source>
        <dbReference type="EMBL" id="MPC66102.1"/>
    </source>
</evidence>
<organism evidence="2 3">
    <name type="scientific">Portunus trituberculatus</name>
    <name type="common">Swimming crab</name>
    <name type="synonym">Neptunus trituberculatus</name>
    <dbReference type="NCBI Taxonomy" id="210409"/>
    <lineage>
        <taxon>Eukaryota</taxon>
        <taxon>Metazoa</taxon>
        <taxon>Ecdysozoa</taxon>
        <taxon>Arthropoda</taxon>
        <taxon>Crustacea</taxon>
        <taxon>Multicrustacea</taxon>
        <taxon>Malacostraca</taxon>
        <taxon>Eumalacostraca</taxon>
        <taxon>Eucarida</taxon>
        <taxon>Decapoda</taxon>
        <taxon>Pleocyemata</taxon>
        <taxon>Brachyura</taxon>
        <taxon>Eubrachyura</taxon>
        <taxon>Portunoidea</taxon>
        <taxon>Portunidae</taxon>
        <taxon>Portuninae</taxon>
        <taxon>Portunus</taxon>
    </lineage>
</organism>
<accession>A0A5B7H4Q1</accession>
<gene>
    <name evidence="2" type="ORF">E2C01_060245</name>
</gene>